<dbReference type="InterPro" id="IPR036938">
    <property type="entry name" value="PAP2/HPO_sf"/>
</dbReference>
<dbReference type="Gene3D" id="1.20.144.10">
    <property type="entry name" value="Phosphatidic acid phosphatase type 2/haloperoxidase"/>
    <property type="match status" value="1"/>
</dbReference>
<feature type="transmembrane region" description="Helical" evidence="1">
    <location>
        <begin position="36"/>
        <end position="54"/>
    </location>
</feature>
<feature type="transmembrane region" description="Helical" evidence="1">
    <location>
        <begin position="6"/>
        <end position="24"/>
    </location>
</feature>
<feature type="transmembrane region" description="Helical" evidence="1">
    <location>
        <begin position="90"/>
        <end position="106"/>
    </location>
</feature>
<name>A0A397WRS5_9ARCH</name>
<dbReference type="Proteomes" id="UP000266622">
    <property type="component" value="Unassembled WGS sequence"/>
</dbReference>
<dbReference type="AlphaFoldDB" id="A0A397WRS5"/>
<protein>
    <recommendedName>
        <fullName evidence="4">Phosphatidic acid phosphatase type 2/haloperoxidase domain-containing protein</fullName>
    </recommendedName>
</protein>
<dbReference type="SUPFAM" id="SSF48317">
    <property type="entry name" value="Acid phosphatase/Vanadium-dependent haloperoxidase"/>
    <property type="match status" value="1"/>
</dbReference>
<evidence type="ECO:0000256" key="1">
    <source>
        <dbReference type="SAM" id="Phobius"/>
    </source>
</evidence>
<accession>A0A397WRS5</accession>
<comment type="caution">
    <text evidence="2">The sequence shown here is derived from an EMBL/GenBank/DDBJ whole genome shotgun (WGS) entry which is preliminary data.</text>
</comment>
<keyword evidence="1" id="KW-0472">Membrane</keyword>
<evidence type="ECO:0000313" key="3">
    <source>
        <dbReference type="Proteomes" id="UP000266622"/>
    </source>
</evidence>
<gene>
    <name evidence="2" type="ORF">BXU00_02410</name>
</gene>
<organism evidence="2 3">
    <name type="scientific">Candidatus Nanoclepta minutus</name>
    <dbReference type="NCBI Taxonomy" id="1940235"/>
    <lineage>
        <taxon>Archaea</taxon>
        <taxon>Nanobdellota</taxon>
        <taxon>Candidatus Nanoclepta</taxon>
    </lineage>
</organism>
<proteinExistence type="predicted"/>
<feature type="transmembrane region" description="Helical" evidence="1">
    <location>
        <begin position="168"/>
        <end position="190"/>
    </location>
</feature>
<dbReference type="EMBL" id="MWMI01000003">
    <property type="protein sequence ID" value="RIB35356.1"/>
    <property type="molecule type" value="Genomic_DNA"/>
</dbReference>
<keyword evidence="1" id="KW-0812">Transmembrane</keyword>
<evidence type="ECO:0000313" key="2">
    <source>
        <dbReference type="EMBL" id="RIB35356.1"/>
    </source>
</evidence>
<evidence type="ECO:0008006" key="4">
    <source>
        <dbReference type="Google" id="ProtNLM"/>
    </source>
</evidence>
<feature type="transmembrane region" description="Helical" evidence="1">
    <location>
        <begin position="202"/>
        <end position="219"/>
    </location>
</feature>
<reference evidence="2 3" key="1">
    <citation type="journal article" date="2018" name="Syst. Appl. Microbiol.">
        <title>A new symbiotic nanoarchaeote (Candidatus Nanoclepta minutus) and its host (Zestosphaera tikiterensis gen. nov., sp. nov.) from a New Zealand hot spring.</title>
        <authorList>
            <person name="St John E."/>
            <person name="Liu Y."/>
            <person name="Podar M."/>
            <person name="Stott M.B."/>
            <person name="Meneghin J."/>
            <person name="Chen Z."/>
            <person name="Lagutin K."/>
            <person name="Mitchell K."/>
            <person name="Reysenbach A.L."/>
        </authorList>
    </citation>
    <scope>NUCLEOTIDE SEQUENCE [LARGE SCALE GENOMIC DNA]</scope>
    <source>
        <strain evidence="2">NZ3</strain>
    </source>
</reference>
<feature type="transmembrane region" description="Helical" evidence="1">
    <location>
        <begin position="254"/>
        <end position="281"/>
    </location>
</feature>
<feature type="transmembrane region" description="Helical" evidence="1">
    <location>
        <begin position="293"/>
        <end position="316"/>
    </location>
</feature>
<feature type="transmembrane region" description="Helical" evidence="1">
    <location>
        <begin position="112"/>
        <end position="131"/>
    </location>
</feature>
<keyword evidence="1" id="KW-1133">Transmembrane helix</keyword>
<feature type="transmembrane region" description="Helical" evidence="1">
    <location>
        <begin position="225"/>
        <end position="242"/>
    </location>
</feature>
<sequence length="322" mass="37027">MLMENLYSFLSYLLLAIIIVDFLIRLLRKEGRYTKYYFTYLFLTLGIALTLKIIFRVYRSNEIDPFAFPSGHASLAIVPFFIYERPYFKVLWLIYALFIGYLRILAGVHDLIQVLFGYIFTSIGILAFNYLEKDLGKELHRKVIHLGLGSIIGYVTFIRPIYGIYLMFLLLIVGAFLYLIRRTYFVSFFLREYSKDESGREAFTFVIGILVSSIIGLFLGINPYFIAFYLAWVDGLAAIFGLRFKAKEKSVNGLLGGILGGVISVLATRTNPLFAIVIPLIEYKVKKFDDNLIIPIFTLLLYILLAQVSSMGLYYLSPQFPF</sequence>